<keyword evidence="1" id="KW-1185">Reference proteome</keyword>
<dbReference type="PANTHER" id="PTHR31170">
    <property type="entry name" value="BNAC04G53230D PROTEIN"/>
    <property type="match status" value="1"/>
</dbReference>
<reference evidence="2" key="1">
    <citation type="submission" date="2025-08" db="UniProtKB">
        <authorList>
            <consortium name="RefSeq"/>
        </authorList>
    </citation>
    <scope>IDENTIFICATION</scope>
</reference>
<dbReference type="OrthoDB" id="1849062at2759"/>
<dbReference type="Pfam" id="PF03140">
    <property type="entry name" value="DUF247"/>
    <property type="match status" value="1"/>
</dbReference>
<dbReference type="InterPro" id="IPR004158">
    <property type="entry name" value="DUF247_pln"/>
</dbReference>
<dbReference type="AlphaFoldDB" id="A0A1U7Z7W0"/>
<dbReference type="GeneID" id="104590194"/>
<dbReference type="InParanoid" id="A0A1U7Z7W0"/>
<dbReference type="OMA" id="FIERIVC"/>
<dbReference type="PANTHER" id="PTHR31170:SF25">
    <property type="entry name" value="BNAA09G04570D PROTEIN"/>
    <property type="match status" value="1"/>
</dbReference>
<organism evidence="1 2">
    <name type="scientific">Nelumbo nucifera</name>
    <name type="common">Sacred lotus</name>
    <dbReference type="NCBI Taxonomy" id="4432"/>
    <lineage>
        <taxon>Eukaryota</taxon>
        <taxon>Viridiplantae</taxon>
        <taxon>Streptophyta</taxon>
        <taxon>Embryophyta</taxon>
        <taxon>Tracheophyta</taxon>
        <taxon>Spermatophyta</taxon>
        <taxon>Magnoliopsida</taxon>
        <taxon>Proteales</taxon>
        <taxon>Nelumbonaceae</taxon>
        <taxon>Nelumbo</taxon>
    </lineage>
</organism>
<dbReference type="KEGG" id="nnu:104590194"/>
<dbReference type="RefSeq" id="XP_010247054.2">
    <property type="nucleotide sequence ID" value="XM_010248752.2"/>
</dbReference>
<evidence type="ECO:0000313" key="2">
    <source>
        <dbReference type="RefSeq" id="XP_010247054.2"/>
    </source>
</evidence>
<accession>A0A1U7Z7W0</accession>
<name>A0A1U7Z7W0_NELNU</name>
<dbReference type="eggNOG" id="ENOG502QTFS">
    <property type="taxonomic scope" value="Eukaryota"/>
</dbReference>
<proteinExistence type="predicted"/>
<dbReference type="Proteomes" id="UP000189703">
    <property type="component" value="Unplaced"/>
</dbReference>
<evidence type="ECO:0000313" key="1">
    <source>
        <dbReference type="Proteomes" id="UP000189703"/>
    </source>
</evidence>
<sequence>MDEESQNRTIEIRTGPENQDELIFYNSIVDWKPKHAESNKECPIPTVPRTLREVEGNGAAYDPQVVSIGPYHHGNSNFERMEDKKIGIAHMLVSESKQIKNKGKPSDQPATSGQTITHSDIEALYQKVKSLSIEAKKCYSHENFPDKLQNNDEFGRVMFLDGCFVVFFIHCLINNKLKRWELKSEDVFFIGTDLFLLENQLPLTLLDALMTEAFPEDAKDGIFDKFIERIVCFDSDDRRQLHRNIQTQSACHLLDLFRKKLVIKSIDRGDDILFKFRSGFCNTIGYFRNCFQSQYEESIPWHSIRSAAELKEAGINFKKSKSFNLDSVHFQKGLFFGYLTLPPIIIDRSTKTLFLNLLVHERSLPPGNSMVASYICFLDSLIDQADDVKVLRSDDVLINLLSTDEDAANMINHLAKELVDHNDFSRVTDQLKRNKRVFDEKEFDPTSTILQSKAHVEAMLLHARSANTFENLVTSNSTQNPHWIRPLHQIVKINVDGTISPNSVGIEIMIPETFGSHIYSRAVLSQCVYPYKLKLVLSIMVW</sequence>
<gene>
    <name evidence="2" type="primary">LOC104590194</name>
</gene>
<protein>
    <submittedName>
        <fullName evidence="2">UPF0481 protein At3g47200-like</fullName>
    </submittedName>
</protein>